<name>A0ACD5F8U6_RHILE</name>
<proteinExistence type="predicted"/>
<dbReference type="EMBL" id="CP171844">
    <property type="protein sequence ID" value="XKQ41616.1"/>
    <property type="molecule type" value="Genomic_DNA"/>
</dbReference>
<dbReference type="Proteomes" id="UP000076193">
    <property type="component" value="Chromosome"/>
</dbReference>
<reference evidence="1" key="1">
    <citation type="submission" date="2024-10" db="EMBL/GenBank/DDBJ databases">
        <title>Strain of Rhizobium-related bacteria isolated fromm roots of Vavilovia formosa.</title>
        <authorList>
            <person name="Kimeklis A."/>
            <person name="Afonin A."/>
        </authorList>
    </citation>
    <scope>NUCLEOTIDE SEQUENCE</scope>
    <source>
        <strain evidence="1">Vaf12</strain>
    </source>
</reference>
<evidence type="ECO:0000313" key="2">
    <source>
        <dbReference type="Proteomes" id="UP000076193"/>
    </source>
</evidence>
<organism evidence="1 2">
    <name type="scientific">Rhizobium leguminosarum</name>
    <dbReference type="NCBI Taxonomy" id="384"/>
    <lineage>
        <taxon>Bacteria</taxon>
        <taxon>Pseudomonadati</taxon>
        <taxon>Pseudomonadota</taxon>
        <taxon>Alphaproteobacteria</taxon>
        <taxon>Hyphomicrobiales</taxon>
        <taxon>Rhizobiaceae</taxon>
        <taxon>Rhizobium/Agrobacterium group</taxon>
        <taxon>Rhizobium</taxon>
    </lineage>
</organism>
<evidence type="ECO:0000313" key="1">
    <source>
        <dbReference type="EMBL" id="XKQ41616.1"/>
    </source>
</evidence>
<accession>A0ACD5F8U6</accession>
<gene>
    <name evidence="1" type="ORF">A4A59_006920</name>
</gene>
<sequence>MVLRGYCYLNLKMYGDATRIFEAAAATGSRDAARGLADVRNVTHPDTNN</sequence>
<protein>
    <submittedName>
        <fullName evidence="1">Uncharacterized protein</fullName>
    </submittedName>
</protein>